<evidence type="ECO:0000313" key="2">
    <source>
        <dbReference type="Proteomes" id="UP000184363"/>
    </source>
</evidence>
<gene>
    <name evidence="1" type="ORF">SAMN05443637_11820</name>
</gene>
<evidence type="ECO:0008006" key="3">
    <source>
        <dbReference type="Google" id="ProtNLM"/>
    </source>
</evidence>
<dbReference type="AlphaFoldDB" id="A0A1M6XV71"/>
<dbReference type="EMBL" id="FRAP01000018">
    <property type="protein sequence ID" value="SHL09779.1"/>
    <property type="molecule type" value="Genomic_DNA"/>
</dbReference>
<name>A0A1M6XV71_PSETH</name>
<sequence>MAQRAGAHLVEVDAAHAVTVSRPDVVTDVILQAARKTAR</sequence>
<organism evidence="1 2">
    <name type="scientific">Pseudonocardia thermophila</name>
    <dbReference type="NCBI Taxonomy" id="1848"/>
    <lineage>
        <taxon>Bacteria</taxon>
        <taxon>Bacillati</taxon>
        <taxon>Actinomycetota</taxon>
        <taxon>Actinomycetes</taxon>
        <taxon>Pseudonocardiales</taxon>
        <taxon>Pseudonocardiaceae</taxon>
        <taxon>Pseudonocardia</taxon>
    </lineage>
</organism>
<accession>A0A1M6XV71</accession>
<reference evidence="1 2" key="1">
    <citation type="submission" date="2016-11" db="EMBL/GenBank/DDBJ databases">
        <authorList>
            <person name="Jaros S."/>
            <person name="Januszkiewicz K."/>
            <person name="Wedrychowicz H."/>
        </authorList>
    </citation>
    <scope>NUCLEOTIDE SEQUENCE [LARGE SCALE GENOMIC DNA]</scope>
    <source>
        <strain evidence="1 2">DSM 43832</strain>
    </source>
</reference>
<evidence type="ECO:0000313" key="1">
    <source>
        <dbReference type="EMBL" id="SHL09779.1"/>
    </source>
</evidence>
<proteinExistence type="predicted"/>
<dbReference type="Proteomes" id="UP000184363">
    <property type="component" value="Unassembled WGS sequence"/>
</dbReference>
<dbReference type="STRING" id="1848.SAMN05443637_11820"/>
<keyword evidence="2" id="KW-1185">Reference proteome</keyword>
<protein>
    <recommendedName>
        <fullName evidence="3">Alpha/beta hydrolase family protein</fullName>
    </recommendedName>
</protein>